<feature type="region of interest" description="Disordered" evidence="1">
    <location>
        <begin position="102"/>
        <end position="133"/>
    </location>
</feature>
<dbReference type="EMBL" id="CM009753">
    <property type="protein sequence ID" value="PUZ55906.1"/>
    <property type="molecule type" value="Genomic_DNA"/>
</dbReference>
<proteinExistence type="predicted"/>
<accession>A0A2T7DK10</accession>
<dbReference type="Gramene" id="PUZ55906">
    <property type="protein sequence ID" value="PUZ55906"/>
    <property type="gene ID" value="GQ55_5G250600"/>
</dbReference>
<dbReference type="Proteomes" id="UP000244336">
    <property type="component" value="Chromosome 5"/>
</dbReference>
<dbReference type="AlphaFoldDB" id="A0A2T7DK10"/>
<sequence>MEGSIGSRVCRGVRSCWMGRRSYYQRLPAASRRPAGRGVRLSRLAVLASTSARRFGRLRRAKTRWSSTLRLLHRIVDAYVGSLLSRPLRILRASVPPEAEEAAALAVPPSASPPAKRRRDASPAGSRHRGGADGGRGVMLNICVAEALLLRRSTSEVRRSPLQRPREAGRCPGVRAQSLFQ</sequence>
<feature type="compositionally biased region" description="Basic and acidic residues" evidence="1">
    <location>
        <begin position="155"/>
        <end position="169"/>
    </location>
</feature>
<protein>
    <submittedName>
        <fullName evidence="2">Uncharacterized protein</fullName>
    </submittedName>
</protein>
<reference evidence="2 3" key="1">
    <citation type="submission" date="2018-04" db="EMBL/GenBank/DDBJ databases">
        <title>WGS assembly of Panicum hallii var. hallii HAL2.</title>
        <authorList>
            <person name="Lovell J."/>
            <person name="Jenkins J."/>
            <person name="Lowry D."/>
            <person name="Mamidi S."/>
            <person name="Sreedasyam A."/>
            <person name="Weng X."/>
            <person name="Barry K."/>
            <person name="Bonette J."/>
            <person name="Campitelli B."/>
            <person name="Daum C."/>
            <person name="Gordon S."/>
            <person name="Gould B."/>
            <person name="Lipzen A."/>
            <person name="MacQueen A."/>
            <person name="Palacio-Mejia J."/>
            <person name="Plott C."/>
            <person name="Shakirov E."/>
            <person name="Shu S."/>
            <person name="Yoshinaga Y."/>
            <person name="Zane M."/>
            <person name="Rokhsar D."/>
            <person name="Grimwood J."/>
            <person name="Schmutz J."/>
            <person name="Juenger T."/>
        </authorList>
    </citation>
    <scope>NUCLEOTIDE SEQUENCE [LARGE SCALE GENOMIC DNA]</scope>
    <source>
        <strain evidence="3">cv. HAL2</strain>
    </source>
</reference>
<keyword evidence="3" id="KW-1185">Reference proteome</keyword>
<name>A0A2T7DK10_9POAL</name>
<feature type="region of interest" description="Disordered" evidence="1">
    <location>
        <begin position="155"/>
        <end position="181"/>
    </location>
</feature>
<evidence type="ECO:0000313" key="3">
    <source>
        <dbReference type="Proteomes" id="UP000244336"/>
    </source>
</evidence>
<dbReference type="STRING" id="1504633.A0A2T7DK10"/>
<dbReference type="OrthoDB" id="692061at2759"/>
<gene>
    <name evidence="2" type="ORF">GQ55_5G250600</name>
</gene>
<evidence type="ECO:0000256" key="1">
    <source>
        <dbReference type="SAM" id="MobiDB-lite"/>
    </source>
</evidence>
<evidence type="ECO:0000313" key="2">
    <source>
        <dbReference type="EMBL" id="PUZ55906.1"/>
    </source>
</evidence>
<organism evidence="2 3">
    <name type="scientific">Panicum hallii var. hallii</name>
    <dbReference type="NCBI Taxonomy" id="1504633"/>
    <lineage>
        <taxon>Eukaryota</taxon>
        <taxon>Viridiplantae</taxon>
        <taxon>Streptophyta</taxon>
        <taxon>Embryophyta</taxon>
        <taxon>Tracheophyta</taxon>
        <taxon>Spermatophyta</taxon>
        <taxon>Magnoliopsida</taxon>
        <taxon>Liliopsida</taxon>
        <taxon>Poales</taxon>
        <taxon>Poaceae</taxon>
        <taxon>PACMAD clade</taxon>
        <taxon>Panicoideae</taxon>
        <taxon>Panicodae</taxon>
        <taxon>Paniceae</taxon>
        <taxon>Panicinae</taxon>
        <taxon>Panicum</taxon>
        <taxon>Panicum sect. Panicum</taxon>
    </lineage>
</organism>